<sequence length="118" mass="14201">MLNKNLFAVKMEELLVLFPNWNIEFDAKNMRVWYNQFSDLTDNEFKRMIDTYVKNEQYPPTVGSLRKYIVKEFDSSKDNPTLQQVEKWKREAAKVPESTKLEFREKMKELIKEKSNAQ</sequence>
<reference evidence="1 2" key="1">
    <citation type="submission" date="2018-05" db="EMBL/GenBank/DDBJ databases">
        <title>Genomic analysis of Gracilibacillus dipsosauri DD1 reveals novel features of a salt-tolerant amylase.</title>
        <authorList>
            <person name="Deutch C.E."/>
            <person name="Yang S."/>
        </authorList>
    </citation>
    <scope>NUCLEOTIDE SEQUENCE [LARGE SCALE GENOMIC DNA]</scope>
    <source>
        <strain evidence="1 2">DD1</strain>
    </source>
</reference>
<comment type="caution">
    <text evidence="1">The sequence shown here is derived from an EMBL/GenBank/DDBJ whole genome shotgun (WGS) entry which is preliminary data.</text>
</comment>
<protein>
    <recommendedName>
        <fullName evidence="3">Replicative helicase inhibitor G39P N-terminal domain-containing protein</fullName>
    </recommendedName>
</protein>
<gene>
    <name evidence="1" type="ORF">DLJ74_19235</name>
</gene>
<evidence type="ECO:0000313" key="1">
    <source>
        <dbReference type="EMBL" id="PWU66559.1"/>
    </source>
</evidence>
<dbReference type="EMBL" id="QGTD01000021">
    <property type="protein sequence ID" value="PWU66559.1"/>
    <property type="molecule type" value="Genomic_DNA"/>
</dbReference>
<dbReference type="Gene3D" id="1.10.8.200">
    <property type="entry name" value="Replisome organizer (g39p helicase loader/inhibitor protein)"/>
    <property type="match status" value="1"/>
</dbReference>
<accession>A0A317KY27</accession>
<organism evidence="1 2">
    <name type="scientific">Gracilibacillus dipsosauri</name>
    <dbReference type="NCBI Taxonomy" id="178340"/>
    <lineage>
        <taxon>Bacteria</taxon>
        <taxon>Bacillati</taxon>
        <taxon>Bacillota</taxon>
        <taxon>Bacilli</taxon>
        <taxon>Bacillales</taxon>
        <taxon>Bacillaceae</taxon>
        <taxon>Gracilibacillus</taxon>
    </lineage>
</organism>
<dbReference type="RefSeq" id="WP_109985694.1">
    <property type="nucleotide sequence ID" value="NZ_QGTD01000021.1"/>
</dbReference>
<dbReference type="AlphaFoldDB" id="A0A317KY27"/>
<name>A0A317KY27_9BACI</name>
<evidence type="ECO:0008006" key="3">
    <source>
        <dbReference type="Google" id="ProtNLM"/>
    </source>
</evidence>
<evidence type="ECO:0000313" key="2">
    <source>
        <dbReference type="Proteomes" id="UP000245624"/>
    </source>
</evidence>
<dbReference type="Proteomes" id="UP000245624">
    <property type="component" value="Unassembled WGS sequence"/>
</dbReference>
<keyword evidence="2" id="KW-1185">Reference proteome</keyword>
<dbReference type="OrthoDB" id="2625859at2"/>
<proteinExistence type="predicted"/>